<dbReference type="PROSITE" id="PS51257">
    <property type="entry name" value="PROKAR_LIPOPROTEIN"/>
    <property type="match status" value="1"/>
</dbReference>
<name>A0A1G5G9K4_9FIRM</name>
<dbReference type="OrthoDB" id="305319at2"/>
<sequence>MKYRIIAGAICISVTLSGCGSFAGRHGIDAGFAYIDSHEYAKALASFEKAEEDGEDACLVHRGKGIAYLYSDKDEEAAQEFLASLAEDDGIVDDMDFDTNYYLAEAYMKLEDFNRAKGIYDAILSLRDKDPTAYYLRGVCELKAGDGEEKSADADFTSAIRLNDKDYSMIVMIYKAYAENGEQDKAKNILQQALDNGEKTMSNFEKGEMYFYLGNDAEAQNYLSKANKENGGHDAKESVVLLLGRSYERLQQYDYAISVYKEYLKSNSKSANISNQLGMCQINKGKFYLDSGNDEEAGNAFGEAIVTFDAAIGLNDSAVQQALMFNRICAYEYKGDFAGAKSLMDEYMQIYPLDKVAADEGIFLKTR</sequence>
<evidence type="ECO:0000256" key="2">
    <source>
        <dbReference type="ARBA" id="ARBA00022803"/>
    </source>
</evidence>
<dbReference type="SMART" id="SM00028">
    <property type="entry name" value="TPR"/>
    <property type="match status" value="5"/>
</dbReference>
<evidence type="ECO:0000313" key="4">
    <source>
        <dbReference type="EMBL" id="SCY48245.1"/>
    </source>
</evidence>
<dbReference type="AlphaFoldDB" id="A0A1G5G9K4"/>
<dbReference type="PROSITE" id="PS50005">
    <property type="entry name" value="TPR"/>
    <property type="match status" value="1"/>
</dbReference>
<dbReference type="InterPro" id="IPR011990">
    <property type="entry name" value="TPR-like_helical_dom_sf"/>
</dbReference>
<dbReference type="InterPro" id="IPR050498">
    <property type="entry name" value="Ycf3"/>
</dbReference>
<evidence type="ECO:0000256" key="1">
    <source>
        <dbReference type="ARBA" id="ARBA00022737"/>
    </source>
</evidence>
<keyword evidence="1" id="KW-0677">Repeat</keyword>
<dbReference type="InterPro" id="IPR019734">
    <property type="entry name" value="TPR_rpt"/>
</dbReference>
<reference evidence="5" key="1">
    <citation type="submission" date="2016-10" db="EMBL/GenBank/DDBJ databases">
        <authorList>
            <person name="Varghese N."/>
            <person name="Submissions S."/>
        </authorList>
    </citation>
    <scope>NUCLEOTIDE SEQUENCE [LARGE SCALE GENOMIC DNA]</scope>
    <source>
        <strain evidence="5">XBD2006</strain>
    </source>
</reference>
<evidence type="ECO:0000313" key="5">
    <source>
        <dbReference type="Proteomes" id="UP000183047"/>
    </source>
</evidence>
<dbReference type="Gene3D" id="1.25.40.10">
    <property type="entry name" value="Tetratricopeptide repeat domain"/>
    <property type="match status" value="2"/>
</dbReference>
<dbReference type="PANTHER" id="PTHR44858:SF1">
    <property type="entry name" value="UDP-N-ACETYLGLUCOSAMINE--PEPTIDE N-ACETYLGLUCOSAMINYLTRANSFERASE SPINDLY-RELATED"/>
    <property type="match status" value="1"/>
</dbReference>
<dbReference type="Proteomes" id="UP000183047">
    <property type="component" value="Unassembled WGS sequence"/>
</dbReference>
<proteinExistence type="predicted"/>
<dbReference type="EMBL" id="FMUR01000019">
    <property type="protein sequence ID" value="SCY48245.1"/>
    <property type="molecule type" value="Genomic_DNA"/>
</dbReference>
<accession>A0A1G5G9K4</accession>
<protein>
    <submittedName>
        <fullName evidence="4">Tetratricopeptide repeat-containing protein</fullName>
    </submittedName>
</protein>
<organism evidence="4 5">
    <name type="scientific">Butyrivibrio hungatei</name>
    <dbReference type="NCBI Taxonomy" id="185008"/>
    <lineage>
        <taxon>Bacteria</taxon>
        <taxon>Bacillati</taxon>
        <taxon>Bacillota</taxon>
        <taxon>Clostridia</taxon>
        <taxon>Lachnospirales</taxon>
        <taxon>Lachnospiraceae</taxon>
        <taxon>Butyrivibrio</taxon>
    </lineage>
</organism>
<keyword evidence="5" id="KW-1185">Reference proteome</keyword>
<gene>
    <name evidence="4" type="ORF">SAMN02910451_02783</name>
</gene>
<dbReference type="PANTHER" id="PTHR44858">
    <property type="entry name" value="TETRATRICOPEPTIDE REPEAT PROTEIN 6"/>
    <property type="match status" value="1"/>
</dbReference>
<feature type="repeat" description="TPR" evidence="3">
    <location>
        <begin position="237"/>
        <end position="270"/>
    </location>
</feature>
<dbReference type="SUPFAM" id="SSF48452">
    <property type="entry name" value="TPR-like"/>
    <property type="match status" value="3"/>
</dbReference>
<dbReference type="Pfam" id="PF13432">
    <property type="entry name" value="TPR_16"/>
    <property type="match status" value="1"/>
</dbReference>
<keyword evidence="2 3" id="KW-0802">TPR repeat</keyword>
<evidence type="ECO:0000256" key="3">
    <source>
        <dbReference type="PROSITE-ProRule" id="PRU00339"/>
    </source>
</evidence>
<dbReference type="Pfam" id="PF13174">
    <property type="entry name" value="TPR_6"/>
    <property type="match status" value="1"/>
</dbReference>
<dbReference type="RefSeq" id="WP_074463188.1">
    <property type="nucleotide sequence ID" value="NZ_FMUR01000019.1"/>
</dbReference>